<accession>A0A1G9ATP7</accession>
<reference evidence="2" key="1">
    <citation type="submission" date="2016-10" db="EMBL/GenBank/DDBJ databases">
        <authorList>
            <person name="Varghese N."/>
            <person name="Submissions S."/>
        </authorList>
    </citation>
    <scope>NUCLEOTIDE SEQUENCE [LARGE SCALE GENOMIC DNA]</scope>
    <source>
        <strain evidence="2">DSM 44796</strain>
    </source>
</reference>
<dbReference type="EMBL" id="FNET01000005">
    <property type="protein sequence ID" value="SDK30264.1"/>
    <property type="molecule type" value="Genomic_DNA"/>
</dbReference>
<evidence type="ECO:0000313" key="2">
    <source>
        <dbReference type="Proteomes" id="UP000199682"/>
    </source>
</evidence>
<gene>
    <name evidence="1" type="ORF">SAMN04488074_105107</name>
</gene>
<dbReference type="AlphaFoldDB" id="A0A1G9ATP7"/>
<evidence type="ECO:0000313" key="1">
    <source>
        <dbReference type="EMBL" id="SDK30264.1"/>
    </source>
</evidence>
<proteinExistence type="predicted"/>
<dbReference type="Proteomes" id="UP000199682">
    <property type="component" value="Unassembled WGS sequence"/>
</dbReference>
<organism evidence="1 2">
    <name type="scientific">Lentzea albidocapillata subsp. violacea</name>
    <dbReference type="NCBI Taxonomy" id="128104"/>
    <lineage>
        <taxon>Bacteria</taxon>
        <taxon>Bacillati</taxon>
        <taxon>Actinomycetota</taxon>
        <taxon>Actinomycetes</taxon>
        <taxon>Pseudonocardiales</taxon>
        <taxon>Pseudonocardiaceae</taxon>
        <taxon>Lentzea</taxon>
    </lineage>
</organism>
<protein>
    <submittedName>
        <fullName evidence="1">Uncharacterized protein</fullName>
    </submittedName>
</protein>
<name>A0A1G9ATP7_9PSEU</name>
<sequence>MPSTVDIPAVYRGLKTAAATITGLRCFEFVPDAPNPPSFFPAEMEIDYDKSFAGGMEAWVVTCRVLVPRSDDRSGQIELQNYLKRTGSTSIKAALEATRTPAAGALGGACHDVHVRKAGGIGLYEHPMGSFHFGADIEVYIIGRGD</sequence>